<name>A0A0S4QI33_9ACTN</name>
<dbReference type="Gene3D" id="3.30.750.24">
    <property type="entry name" value="STAS domain"/>
    <property type="match status" value="1"/>
</dbReference>
<proteinExistence type="inferred from homology"/>
<organism evidence="5 6">
    <name type="scientific">Parafrankia irregularis</name>
    <dbReference type="NCBI Taxonomy" id="795642"/>
    <lineage>
        <taxon>Bacteria</taxon>
        <taxon>Bacillati</taxon>
        <taxon>Actinomycetota</taxon>
        <taxon>Actinomycetes</taxon>
        <taxon>Frankiales</taxon>
        <taxon>Frankiaceae</taxon>
        <taxon>Parafrankia</taxon>
    </lineage>
</organism>
<dbReference type="Pfam" id="PF01740">
    <property type="entry name" value="STAS"/>
    <property type="match status" value="1"/>
</dbReference>
<dbReference type="PROSITE" id="PS50801">
    <property type="entry name" value="STAS"/>
    <property type="match status" value="1"/>
</dbReference>
<evidence type="ECO:0000256" key="1">
    <source>
        <dbReference type="ARBA" id="ARBA00009013"/>
    </source>
</evidence>
<evidence type="ECO:0000256" key="3">
    <source>
        <dbReference type="SAM" id="MobiDB-lite"/>
    </source>
</evidence>
<protein>
    <recommendedName>
        <fullName evidence="2">Anti-sigma factor antagonist</fullName>
    </recommendedName>
</protein>
<dbReference type="Proteomes" id="UP000198802">
    <property type="component" value="Unassembled WGS sequence"/>
</dbReference>
<dbReference type="GO" id="GO:0043856">
    <property type="term" value="F:anti-sigma factor antagonist activity"/>
    <property type="evidence" value="ECO:0007669"/>
    <property type="project" value="InterPro"/>
</dbReference>
<sequence length="143" mass="15471">MVPSVRVEVTGRDAVVVHPEGEIDYSSLEPLRQALLDARIAGVREIVVDLREVTFLDSQGLAVILYAHQRQRSAGGRLILRNLNENAYRLLSVTNLTTVIDVDHGSPVAPAHSPVAPAQGQPARTGQPTLAGQPRSRPGATRW</sequence>
<dbReference type="InterPro" id="IPR003658">
    <property type="entry name" value="Anti-sigma_ant"/>
</dbReference>
<gene>
    <name evidence="5" type="ORF">Ga0074812_102176</name>
</gene>
<dbReference type="SUPFAM" id="SSF52091">
    <property type="entry name" value="SpoIIaa-like"/>
    <property type="match status" value="1"/>
</dbReference>
<dbReference type="NCBIfam" id="TIGR00377">
    <property type="entry name" value="ant_ant_sig"/>
    <property type="match status" value="1"/>
</dbReference>
<evidence type="ECO:0000313" key="6">
    <source>
        <dbReference type="Proteomes" id="UP000198802"/>
    </source>
</evidence>
<feature type="domain" description="STAS" evidence="4">
    <location>
        <begin position="13"/>
        <end position="96"/>
    </location>
</feature>
<feature type="region of interest" description="Disordered" evidence="3">
    <location>
        <begin position="103"/>
        <end position="143"/>
    </location>
</feature>
<dbReference type="PANTHER" id="PTHR33495">
    <property type="entry name" value="ANTI-SIGMA FACTOR ANTAGONIST TM_1081-RELATED-RELATED"/>
    <property type="match status" value="1"/>
</dbReference>
<evidence type="ECO:0000256" key="2">
    <source>
        <dbReference type="RuleBase" id="RU003749"/>
    </source>
</evidence>
<dbReference type="InterPro" id="IPR002645">
    <property type="entry name" value="STAS_dom"/>
</dbReference>
<evidence type="ECO:0000313" key="5">
    <source>
        <dbReference type="EMBL" id="CUU54170.1"/>
    </source>
</evidence>
<accession>A0A0S4QI33</accession>
<dbReference type="CDD" id="cd07043">
    <property type="entry name" value="STAS_anti-anti-sigma_factors"/>
    <property type="match status" value="1"/>
</dbReference>
<feature type="compositionally biased region" description="Low complexity" evidence="3">
    <location>
        <begin position="106"/>
        <end position="118"/>
    </location>
</feature>
<dbReference type="PANTHER" id="PTHR33495:SF2">
    <property type="entry name" value="ANTI-SIGMA FACTOR ANTAGONIST TM_1081-RELATED"/>
    <property type="match status" value="1"/>
</dbReference>
<comment type="similarity">
    <text evidence="1 2">Belongs to the anti-sigma-factor antagonist family.</text>
</comment>
<dbReference type="InterPro" id="IPR036513">
    <property type="entry name" value="STAS_dom_sf"/>
</dbReference>
<dbReference type="EMBL" id="FAOZ01000002">
    <property type="protein sequence ID" value="CUU54170.1"/>
    <property type="molecule type" value="Genomic_DNA"/>
</dbReference>
<dbReference type="AlphaFoldDB" id="A0A0S4QI33"/>
<evidence type="ECO:0000259" key="4">
    <source>
        <dbReference type="PROSITE" id="PS50801"/>
    </source>
</evidence>
<keyword evidence="6" id="KW-1185">Reference proteome</keyword>
<reference evidence="6" key="1">
    <citation type="submission" date="2015-11" db="EMBL/GenBank/DDBJ databases">
        <authorList>
            <person name="Varghese N."/>
        </authorList>
    </citation>
    <scope>NUCLEOTIDE SEQUENCE [LARGE SCALE GENOMIC DNA]</scope>
    <source>
        <strain evidence="6">DSM 45899</strain>
    </source>
</reference>